<evidence type="ECO:0000313" key="5">
    <source>
        <dbReference type="EMBL" id="WFD35361.1"/>
    </source>
</evidence>
<protein>
    <submittedName>
        <fullName evidence="5">Negative cofactor 2 transcription regulator complex subunit ncb2</fullName>
    </submittedName>
</protein>
<dbReference type="FunFam" id="1.10.20.10:FF:000019">
    <property type="entry name" value="Negative cofactor 2 beta"/>
    <property type="match status" value="1"/>
</dbReference>
<dbReference type="AlphaFoldDB" id="A0AAF0ERL7"/>
<dbReference type="InterPro" id="IPR003958">
    <property type="entry name" value="CBFA_NFYB_domain"/>
</dbReference>
<dbReference type="SUPFAM" id="SSF47113">
    <property type="entry name" value="Histone-fold"/>
    <property type="match status" value="1"/>
</dbReference>
<dbReference type="GO" id="GO:0051123">
    <property type="term" value="P:RNA polymerase II preinitiation complex assembly"/>
    <property type="evidence" value="ECO:0007669"/>
    <property type="project" value="TreeGrafter"/>
</dbReference>
<dbReference type="PANTHER" id="PTHR46138:SF1">
    <property type="entry name" value="PROTEIN DR1"/>
    <property type="match status" value="1"/>
</dbReference>
<dbReference type="Pfam" id="PF00808">
    <property type="entry name" value="CBFD_NFYB_HMF"/>
    <property type="match status" value="1"/>
</dbReference>
<dbReference type="Proteomes" id="UP001219933">
    <property type="component" value="Chromosome 3"/>
</dbReference>
<dbReference type="PANTHER" id="PTHR46138">
    <property type="entry name" value="PROTEIN DR1"/>
    <property type="match status" value="1"/>
</dbReference>
<evidence type="ECO:0000259" key="4">
    <source>
        <dbReference type="Pfam" id="PF00808"/>
    </source>
</evidence>
<gene>
    <name evidence="5" type="primary">NCB2</name>
    <name evidence="5" type="ORF">MCUN1_002215</name>
</gene>
<evidence type="ECO:0000313" key="6">
    <source>
        <dbReference type="Proteomes" id="UP001219933"/>
    </source>
</evidence>
<dbReference type="GO" id="GO:0046982">
    <property type="term" value="F:protein heterodimerization activity"/>
    <property type="evidence" value="ECO:0007669"/>
    <property type="project" value="InterPro"/>
</dbReference>
<dbReference type="EMBL" id="CP119879">
    <property type="protein sequence ID" value="WFD35361.1"/>
    <property type="molecule type" value="Genomic_DNA"/>
</dbReference>
<dbReference type="GO" id="GO:0017025">
    <property type="term" value="F:TBP-class protein binding"/>
    <property type="evidence" value="ECO:0007669"/>
    <property type="project" value="TreeGrafter"/>
</dbReference>
<sequence>MSDDEHEFGGGPHPDDEELSLPKATIQKLIQDYLPSDMSCARDTRDLLIECCVEFIQLVSSEANDACEKDSKKTIAPDHVVKALNDLGFGKYTSDVQGVLNDHRQQQKERERKSSRFELSGMTEEELQRQQEQLFAASKARFDAAQ</sequence>
<feature type="region of interest" description="Disordered" evidence="3">
    <location>
        <begin position="1"/>
        <end position="21"/>
    </location>
</feature>
<dbReference type="InterPro" id="IPR009072">
    <property type="entry name" value="Histone-fold"/>
</dbReference>
<dbReference type="Gene3D" id="1.10.20.10">
    <property type="entry name" value="Histone, subunit A"/>
    <property type="match status" value="1"/>
</dbReference>
<proteinExistence type="predicted"/>
<dbReference type="GO" id="GO:0016251">
    <property type="term" value="F:RNA polymerase II general transcription initiation factor activity"/>
    <property type="evidence" value="ECO:0007669"/>
    <property type="project" value="TreeGrafter"/>
</dbReference>
<accession>A0AAF0ERL7</accession>
<organism evidence="5 6">
    <name type="scientific">Malassezia cuniculi</name>
    <dbReference type="NCBI Taxonomy" id="948313"/>
    <lineage>
        <taxon>Eukaryota</taxon>
        <taxon>Fungi</taxon>
        <taxon>Dikarya</taxon>
        <taxon>Basidiomycota</taxon>
        <taxon>Ustilaginomycotina</taxon>
        <taxon>Malasseziomycetes</taxon>
        <taxon>Malasseziales</taxon>
        <taxon>Malasseziaceae</taxon>
        <taxon>Malassezia</taxon>
    </lineage>
</organism>
<keyword evidence="6" id="KW-1185">Reference proteome</keyword>
<feature type="domain" description="Transcription factor CBF/NF-Y/archaeal histone" evidence="4">
    <location>
        <begin position="20"/>
        <end position="84"/>
    </location>
</feature>
<dbReference type="InterPro" id="IPR042225">
    <property type="entry name" value="Ncb2"/>
</dbReference>
<comment type="subcellular location">
    <subcellularLocation>
        <location evidence="1">Nucleus</location>
    </subcellularLocation>
</comment>
<evidence type="ECO:0000256" key="3">
    <source>
        <dbReference type="SAM" id="MobiDB-lite"/>
    </source>
</evidence>
<evidence type="ECO:0000256" key="2">
    <source>
        <dbReference type="ARBA" id="ARBA00023242"/>
    </source>
</evidence>
<feature type="region of interest" description="Disordered" evidence="3">
    <location>
        <begin position="98"/>
        <end position="123"/>
    </location>
</feature>
<keyword evidence="2" id="KW-0539">Nucleus</keyword>
<dbReference type="GO" id="GO:0000122">
    <property type="term" value="P:negative regulation of transcription by RNA polymerase II"/>
    <property type="evidence" value="ECO:0007669"/>
    <property type="project" value="InterPro"/>
</dbReference>
<dbReference type="CDD" id="cd22905">
    <property type="entry name" value="HFD_Dr1"/>
    <property type="match status" value="1"/>
</dbReference>
<name>A0AAF0ERL7_9BASI</name>
<dbReference type="GO" id="GO:0017054">
    <property type="term" value="C:negative cofactor 2 complex"/>
    <property type="evidence" value="ECO:0007669"/>
    <property type="project" value="InterPro"/>
</dbReference>
<reference evidence="5" key="1">
    <citation type="submission" date="2023-03" db="EMBL/GenBank/DDBJ databases">
        <title>Mating type loci evolution in Malassezia.</title>
        <authorList>
            <person name="Coelho M.A."/>
        </authorList>
    </citation>
    <scope>NUCLEOTIDE SEQUENCE</scope>
    <source>
        <strain evidence="5">CBS 11721</strain>
    </source>
</reference>
<evidence type="ECO:0000256" key="1">
    <source>
        <dbReference type="ARBA" id="ARBA00004123"/>
    </source>
</evidence>
<feature type="compositionally biased region" description="Basic and acidic residues" evidence="3">
    <location>
        <begin position="101"/>
        <end position="116"/>
    </location>
</feature>